<sequence length="36" mass="4143">MVRRIGFEFGTSVDYSLNTIINLTTAMKENFISPIY</sequence>
<reference evidence="1" key="1">
    <citation type="submission" date="2017-04" db="EMBL/GenBank/DDBJ databases">
        <title>Genome deletions in a multicellular cyanobacterial endosymbiont for morphological adaptation in marine diatoms.</title>
        <authorList>
            <person name="Wang Y."/>
            <person name="Gao H."/>
            <person name="Li R."/>
            <person name="Xu X."/>
        </authorList>
    </citation>
    <scope>NUCLEOTIDE SEQUENCE</scope>
    <source>
        <strain evidence="1">FACHB 800</strain>
    </source>
</reference>
<name>A0A975TCC9_9NOST</name>
<accession>A0A975TCC9</accession>
<proteinExistence type="predicted"/>
<dbReference type="Proteomes" id="UP000683511">
    <property type="component" value="Chromosome"/>
</dbReference>
<dbReference type="EMBL" id="CP021056">
    <property type="protein sequence ID" value="QXE25301.1"/>
    <property type="molecule type" value="Genomic_DNA"/>
</dbReference>
<dbReference type="AlphaFoldDB" id="A0A975TCC9"/>
<protein>
    <submittedName>
        <fullName evidence="1">Uncharacterized protein</fullName>
    </submittedName>
</protein>
<dbReference type="KEGG" id="rsin:B6N60_04015"/>
<gene>
    <name evidence="1" type="ORF">B6N60_04015</name>
</gene>
<evidence type="ECO:0000313" key="1">
    <source>
        <dbReference type="EMBL" id="QXE25301.1"/>
    </source>
</evidence>
<evidence type="ECO:0000313" key="2">
    <source>
        <dbReference type="Proteomes" id="UP000683511"/>
    </source>
</evidence>
<organism evidence="1 2">
    <name type="scientific">Richelia sinica FACHB-800</name>
    <dbReference type="NCBI Taxonomy" id="1357546"/>
    <lineage>
        <taxon>Bacteria</taxon>
        <taxon>Bacillati</taxon>
        <taxon>Cyanobacteriota</taxon>
        <taxon>Cyanophyceae</taxon>
        <taxon>Nostocales</taxon>
        <taxon>Nostocaceae</taxon>
        <taxon>Richelia</taxon>
    </lineage>
</organism>
<keyword evidence="2" id="KW-1185">Reference proteome</keyword>